<evidence type="ECO:0000313" key="3">
    <source>
        <dbReference type="EMBL" id="MDN0025152.1"/>
    </source>
</evidence>
<dbReference type="Proteomes" id="UP001168478">
    <property type="component" value="Unassembled WGS sequence"/>
</dbReference>
<evidence type="ECO:0000313" key="4">
    <source>
        <dbReference type="Proteomes" id="UP001167831"/>
    </source>
</evidence>
<dbReference type="RefSeq" id="WP_289825578.1">
    <property type="nucleotide sequence ID" value="NZ_JAUEIE010000008.1"/>
</dbReference>
<dbReference type="Proteomes" id="UP001167831">
    <property type="component" value="Unassembled WGS sequence"/>
</dbReference>
<evidence type="ECO:0000313" key="5">
    <source>
        <dbReference type="Proteomes" id="UP001168478"/>
    </source>
</evidence>
<name>A0AAW7JV06_9BACT</name>
<reference evidence="3" key="1">
    <citation type="submission" date="2023-06" db="EMBL/GenBank/DDBJ databases">
        <authorList>
            <person name="Zeman M."/>
            <person name="Kubasova T."/>
            <person name="Jahodarova E."/>
            <person name="Nykrynova M."/>
            <person name="Rychlik I."/>
        </authorList>
    </citation>
    <scope>NUCLEOTIDE SEQUENCE</scope>
    <source>
        <strain evidence="3">ET15</strain>
        <strain evidence="2">ET37</strain>
    </source>
</reference>
<keyword evidence="1" id="KW-0732">Signal</keyword>
<sequence>MKRTMTLLLCLALTLTAAAQTQIPPAGTDTLKHLEFMETPITGTLNSFVNKMIKKGLTFSKVTEEGVAIFKGDFGGYKDCEIYVYSVNMGKRVTSVAVSLPFRDTWPELSGDYEDMKKLLTKKMGQPYASIEVFENPVPYDNRMLYVTTDRCDYKTTWRRDHGVIAVAINNAEYNHKDYSNVRIIFMDFPDMGKLPDQSLIGIN</sequence>
<accession>A0AAW7JV06</accession>
<feature type="signal peptide" evidence="1">
    <location>
        <begin position="1"/>
        <end position="19"/>
    </location>
</feature>
<comment type="caution">
    <text evidence="3">The sequence shown here is derived from an EMBL/GenBank/DDBJ whole genome shotgun (WGS) entry which is preliminary data.</text>
</comment>
<dbReference type="EMBL" id="JAUEIE010000008">
    <property type="protein sequence ID" value="MDN0023077.1"/>
    <property type="molecule type" value="Genomic_DNA"/>
</dbReference>
<gene>
    <name evidence="2" type="ORF">QVN81_08615</name>
    <name evidence="3" type="ORF">QVN84_06405</name>
</gene>
<dbReference type="EMBL" id="JAUEIF010000004">
    <property type="protein sequence ID" value="MDN0025152.1"/>
    <property type="molecule type" value="Genomic_DNA"/>
</dbReference>
<evidence type="ECO:0000256" key="1">
    <source>
        <dbReference type="SAM" id="SignalP"/>
    </source>
</evidence>
<reference evidence="3" key="2">
    <citation type="submission" date="2023-08" db="EMBL/GenBank/DDBJ databases">
        <title>Identification and characterization of horizontal gene transfer across gut microbiota members of farm animals based on homology search.</title>
        <authorList>
            <person name="Schwarzerova J."/>
            <person name="Nykrynova M."/>
            <person name="Jureckova K."/>
            <person name="Cejkova D."/>
            <person name="Rychlik I."/>
        </authorList>
    </citation>
    <scope>NUCLEOTIDE SEQUENCE</scope>
    <source>
        <strain evidence="3">ET15</strain>
        <strain evidence="2">ET37</strain>
    </source>
</reference>
<feature type="chain" id="PRO_5043420425" evidence="1">
    <location>
        <begin position="20"/>
        <end position="204"/>
    </location>
</feature>
<evidence type="ECO:0000313" key="2">
    <source>
        <dbReference type="EMBL" id="MDN0023077.1"/>
    </source>
</evidence>
<keyword evidence="4" id="KW-1185">Reference proteome</keyword>
<organism evidence="3 5">
    <name type="scientific">Leyella lascolaii</name>
    <dbReference type="NCBI Taxonomy" id="1776379"/>
    <lineage>
        <taxon>Bacteria</taxon>
        <taxon>Pseudomonadati</taxon>
        <taxon>Bacteroidota</taxon>
        <taxon>Bacteroidia</taxon>
        <taxon>Bacteroidales</taxon>
        <taxon>Prevotellaceae</taxon>
        <taxon>Leyella</taxon>
    </lineage>
</organism>
<proteinExistence type="predicted"/>
<dbReference type="AlphaFoldDB" id="A0AAW7JV06"/>
<protein>
    <submittedName>
        <fullName evidence="3">Uncharacterized protein</fullName>
    </submittedName>
</protein>